<dbReference type="PANTHER" id="PTHR37835:SF1">
    <property type="entry name" value="ALPHA-CLOSTRIPAIN"/>
    <property type="match status" value="1"/>
</dbReference>
<dbReference type="Pfam" id="PF03415">
    <property type="entry name" value="Peptidase_C11"/>
    <property type="match status" value="1"/>
</dbReference>
<reference evidence="1" key="1">
    <citation type="journal article" date="2021" name="PeerJ">
        <title>Extensive microbial diversity within the chicken gut microbiome revealed by metagenomics and culture.</title>
        <authorList>
            <person name="Gilroy R."/>
            <person name="Ravi A."/>
            <person name="Getino M."/>
            <person name="Pursley I."/>
            <person name="Horton D.L."/>
            <person name="Alikhan N.F."/>
            <person name="Baker D."/>
            <person name="Gharbi K."/>
            <person name="Hall N."/>
            <person name="Watson M."/>
            <person name="Adriaenssens E.M."/>
            <person name="Foster-Nyarko E."/>
            <person name="Jarju S."/>
            <person name="Secka A."/>
            <person name="Antonio M."/>
            <person name="Oren A."/>
            <person name="Chaudhuri R.R."/>
            <person name="La Ragione R."/>
            <person name="Hildebrand F."/>
            <person name="Pallen M.J."/>
        </authorList>
    </citation>
    <scope>NUCLEOTIDE SEQUENCE</scope>
    <source>
        <strain evidence="1">ChiHjej12B11-24981</strain>
    </source>
</reference>
<evidence type="ECO:0000313" key="2">
    <source>
        <dbReference type="Proteomes" id="UP000824023"/>
    </source>
</evidence>
<dbReference type="PROSITE" id="PS51257">
    <property type="entry name" value="PROKAR_LIPOPROTEIN"/>
    <property type="match status" value="1"/>
</dbReference>
<comment type="caution">
    <text evidence="1">The sequence shown here is derived from an EMBL/GenBank/DDBJ whole genome shotgun (WGS) entry which is preliminary data.</text>
</comment>
<proteinExistence type="predicted"/>
<organism evidence="1 2">
    <name type="scientific">Candidatus Bacteroides merdipullorum</name>
    <dbReference type="NCBI Taxonomy" id="2838474"/>
    <lineage>
        <taxon>Bacteria</taxon>
        <taxon>Pseudomonadati</taxon>
        <taxon>Bacteroidota</taxon>
        <taxon>Bacteroidia</taxon>
        <taxon>Bacteroidales</taxon>
        <taxon>Bacteroidaceae</taxon>
        <taxon>Bacteroides</taxon>
    </lineage>
</organism>
<accession>A0A9D2A5R7</accession>
<name>A0A9D2A5R7_9BACE</name>
<gene>
    <name evidence="1" type="ORF">H9819_06720</name>
</gene>
<dbReference type="Proteomes" id="UP000824023">
    <property type="component" value="Unassembled WGS sequence"/>
</dbReference>
<dbReference type="PANTHER" id="PTHR37835">
    <property type="entry name" value="ALPHA-CLOSTRIPAIN"/>
    <property type="match status" value="1"/>
</dbReference>
<dbReference type="Gene3D" id="3.40.50.11970">
    <property type="match status" value="1"/>
</dbReference>
<reference evidence="1" key="2">
    <citation type="submission" date="2021-04" db="EMBL/GenBank/DDBJ databases">
        <authorList>
            <person name="Gilroy R."/>
        </authorList>
    </citation>
    <scope>NUCLEOTIDE SEQUENCE</scope>
    <source>
        <strain evidence="1">ChiHjej12B11-24981</strain>
    </source>
</reference>
<dbReference type="InterPro" id="IPR005077">
    <property type="entry name" value="Peptidase_C11"/>
</dbReference>
<dbReference type="AlphaFoldDB" id="A0A9D2A5R7"/>
<protein>
    <submittedName>
        <fullName evidence="1">Peptidase C11</fullName>
    </submittedName>
</protein>
<sequence length="402" mass="45115">MNNTRCKFLDIRVWMCCLGLFLLTACGEEELPVEPEAPVERTVLMYVVADNNLSSFAEDDLEEVRLGMANVPATTALFVYMDKAYGNPQLLKFRNVNGDVREEVVKEYEDRNSTGVEETQEVFQDVFENPAYQAESYGLIYWSHCDGWIPYPLPSSRWIGQDAGSGDNRMNLSDFKEIVSKAPHFDFIMFDACFMQSIEVAYELRDYANYYIASPTETPGPGAPYDVVLPYIAQEGASAALADAYFKVYDEQYAAGAGISNSNWTGGASICVLNLAALESLADLTAQLLPEDVDTQGLSEEIFNYDKRPSYSDSQIGYYDWVQMMQALLDEEDYNAWKEAFDAAVVYWNTTPMNYSSSVGMFSMEEANGVNHYIPQSVTSARAEAYRSLEWYAAAGLSKLGW</sequence>
<dbReference type="EMBL" id="DXCK01000091">
    <property type="protein sequence ID" value="HIZ01930.1"/>
    <property type="molecule type" value="Genomic_DNA"/>
</dbReference>
<evidence type="ECO:0000313" key="1">
    <source>
        <dbReference type="EMBL" id="HIZ01930.1"/>
    </source>
</evidence>